<evidence type="ECO:0000313" key="3">
    <source>
        <dbReference type="EMBL" id="KAF3975264.1"/>
    </source>
</evidence>
<dbReference type="GO" id="GO:0006351">
    <property type="term" value="P:DNA-templated transcription"/>
    <property type="evidence" value="ECO:0007669"/>
    <property type="project" value="InterPro"/>
</dbReference>
<protein>
    <recommendedName>
        <fullName evidence="2">TFIIS central domain-containing protein</fullName>
    </recommendedName>
</protein>
<feature type="region of interest" description="Disordered" evidence="1">
    <location>
        <begin position="518"/>
        <end position="563"/>
    </location>
</feature>
<feature type="region of interest" description="Disordered" evidence="1">
    <location>
        <begin position="175"/>
        <end position="241"/>
    </location>
</feature>
<dbReference type="SMART" id="SM00510">
    <property type="entry name" value="TFS2M"/>
    <property type="match status" value="1"/>
</dbReference>
<dbReference type="AlphaFoldDB" id="A0A8J4RWQ7"/>
<dbReference type="CDD" id="cd21538">
    <property type="entry name" value="SPOC_TFIIS"/>
    <property type="match status" value="1"/>
</dbReference>
<dbReference type="Pfam" id="PF07500">
    <property type="entry name" value="TFIIS_M"/>
    <property type="match status" value="1"/>
</dbReference>
<feature type="compositionally biased region" description="Polar residues" evidence="1">
    <location>
        <begin position="940"/>
        <end position="949"/>
    </location>
</feature>
<dbReference type="SUPFAM" id="SSF46942">
    <property type="entry name" value="Elongation factor TFIIS domain 2"/>
    <property type="match status" value="1"/>
</dbReference>
<feature type="region of interest" description="Disordered" evidence="1">
    <location>
        <begin position="310"/>
        <end position="332"/>
    </location>
</feature>
<feature type="compositionally biased region" description="Basic and acidic residues" evidence="1">
    <location>
        <begin position="652"/>
        <end position="666"/>
    </location>
</feature>
<feature type="compositionally biased region" description="Polar residues" evidence="1">
    <location>
        <begin position="990"/>
        <end position="1018"/>
    </location>
</feature>
<dbReference type="InterPro" id="IPR012921">
    <property type="entry name" value="SPOC_C"/>
</dbReference>
<feature type="region of interest" description="Disordered" evidence="1">
    <location>
        <begin position="931"/>
        <end position="1019"/>
    </location>
</feature>
<sequence length="1178" mass="129131">MILQQTLSPGFVFLFQGLPGCTSLGTWFVSQQLPLPSMQMGQLEPTLSKVDPSVQDMQIGLMGSVSNGPASHQHFILNTQVGLVDPLSSNPALQRLSMSSTQMVDIETKSNSLGSVETMLNNAASQHLSAPIKRKAPVEHLYNNSAAQQLSTPNKRLAQMEHRPWLQQVSGPIKRSVQMQSMPTTPTTPTTPGSQHLPTLNKKVVSGKSGSQRSSVPKNQTAALQPSPRAQTESFESVRSKMRESLAAALELVSEQKDKSSSPGKNSQSDSSSAPSLSRENSHPAESVFGATDAHELVSEEPKVMPLSHEDWSAHKNNNGKSESEIQTMKADGKETKSSYVFSGQDVSFSDEFFVKDELLQGNGLSWVLDSDMGVAEKREIQTAEEQNLENDELGRDKKEEAYLTPQILAFKIEEELFKLFGGVNKKYKEKGRSLLFNLKDRNNPELSERVLSGEITPERLCSMTAEELASKELSQWRMAKAEELAQMVVLPDADVDIRRLVRKTHKGEFQVEVEENDTVPTEVSVEPSLPTLTESKTKEMEAPNLSKPDGANDEVDSSVGKSNIEDQDTACTLTISSNEGNDLMQGLMVDDVLKDADFLPPIVSLDEFMESLDSEPPFEILPVDAGKMSPISDKDDPEIGSESKLSQLTSKDVDITKAEPEKGDDAVEQSNEYDAGVKYSDGHADMKPSGGQTIGRLNDGQAVVKPSDSHIDESSKASHAEVKSSESYSHLKLSDSHAKSEIVPPAVVSKPDHVWEGVLQLNTSVMPSVIGVFKSGEKTSANEWLSSLEIKGRVRLDAFEKFLQELPLSRSRAVMVMHFSVKEGSLESEHASIQEVADSYVVDERVGFAEPANGVELYFCPPHNRTREMLSKILSSEHVEALNNIDNGLIGVIVWRKAQLTSKISSNSSLHQKHKKQNITSRRQQETNMNENFAPKPTQPTSSLTPTNFKPHDDDDDDDGDIPPGFGPGAARDEDDLPEFNFSGGGSVPLSQQNFGQNSSRGSSGTVPFHSLSQTPSRPVDQMRELIHKYGQPKTGVPSGNWQDNNNRGFGVAMQPWNDDDDDIPEWQPQAPQHQQQQSAQGLHHQPTLRPHFVNQPQALPLGSNPQQSMMSLQSLQPQMNATQGTWWVPPVQGNGQQPNNIGCQPNVVGQFYGAHGRGVGQQGLSWGQNAPKSRGF</sequence>
<dbReference type="Proteomes" id="UP000737018">
    <property type="component" value="Unassembled WGS sequence"/>
</dbReference>
<dbReference type="PANTHER" id="PTHR11477">
    <property type="entry name" value="TRANSCRIPTION FACTOR S-II ZINC FINGER DOMAIN-CONTAINING PROTEIN"/>
    <property type="match status" value="1"/>
</dbReference>
<feature type="region of interest" description="Disordered" evidence="1">
    <location>
        <begin position="1059"/>
        <end position="1085"/>
    </location>
</feature>
<proteinExistence type="predicted"/>
<evidence type="ECO:0000256" key="1">
    <source>
        <dbReference type="SAM" id="MobiDB-lite"/>
    </source>
</evidence>
<feature type="region of interest" description="Disordered" evidence="1">
    <location>
        <begin position="253"/>
        <end position="286"/>
    </location>
</feature>
<dbReference type="Gene3D" id="1.10.472.30">
    <property type="entry name" value="Transcription elongation factor S-II, central domain"/>
    <property type="match status" value="1"/>
</dbReference>
<feature type="compositionally biased region" description="Polar residues" evidence="1">
    <location>
        <begin position="208"/>
        <end position="235"/>
    </location>
</feature>
<feature type="compositionally biased region" description="Polar residues" evidence="1">
    <location>
        <begin position="315"/>
        <end position="327"/>
    </location>
</feature>
<gene>
    <name evidence="3" type="ORF">CMV_001466</name>
</gene>
<organism evidence="3 4">
    <name type="scientific">Castanea mollissima</name>
    <name type="common">Chinese chestnut</name>
    <dbReference type="NCBI Taxonomy" id="60419"/>
    <lineage>
        <taxon>Eukaryota</taxon>
        <taxon>Viridiplantae</taxon>
        <taxon>Streptophyta</taxon>
        <taxon>Embryophyta</taxon>
        <taxon>Tracheophyta</taxon>
        <taxon>Spermatophyta</taxon>
        <taxon>Magnoliopsida</taxon>
        <taxon>eudicotyledons</taxon>
        <taxon>Gunneridae</taxon>
        <taxon>Pentapetalae</taxon>
        <taxon>rosids</taxon>
        <taxon>fabids</taxon>
        <taxon>Fagales</taxon>
        <taxon>Fagaceae</taxon>
        <taxon>Castanea</taxon>
    </lineage>
</organism>
<feature type="domain" description="TFIIS central" evidence="2">
    <location>
        <begin position="373"/>
        <end position="497"/>
    </location>
</feature>
<feature type="compositionally biased region" description="Low complexity" evidence="1">
    <location>
        <begin position="1069"/>
        <end position="1085"/>
    </location>
</feature>
<keyword evidence="4" id="KW-1185">Reference proteome</keyword>
<dbReference type="PROSITE" id="PS51321">
    <property type="entry name" value="TFIIS_CENTRAL"/>
    <property type="match status" value="1"/>
</dbReference>
<evidence type="ECO:0000313" key="4">
    <source>
        <dbReference type="Proteomes" id="UP000737018"/>
    </source>
</evidence>
<name>A0A8J4RWQ7_9ROSI</name>
<comment type="caution">
    <text evidence="3">The sequence shown here is derived from an EMBL/GenBank/DDBJ whole genome shotgun (WGS) entry which is preliminary data.</text>
</comment>
<feature type="region of interest" description="Disordered" evidence="1">
    <location>
        <begin position="617"/>
        <end position="732"/>
    </location>
</feature>
<dbReference type="InterPro" id="IPR003618">
    <property type="entry name" value="TFIIS_cen_dom"/>
</dbReference>
<dbReference type="PANTHER" id="PTHR11477:SF20">
    <property type="entry name" value="SPOC DOMAIN _ TRANSCRIPTION ELONGATION FACTOR S-II PROTEIN"/>
    <property type="match status" value="1"/>
</dbReference>
<dbReference type="GO" id="GO:0005634">
    <property type="term" value="C:nucleus"/>
    <property type="evidence" value="ECO:0007669"/>
    <property type="project" value="TreeGrafter"/>
</dbReference>
<feature type="compositionally biased region" description="Low complexity" evidence="1">
    <location>
        <begin position="267"/>
        <end position="278"/>
    </location>
</feature>
<dbReference type="EMBL" id="JRKL02000091">
    <property type="protein sequence ID" value="KAF3975264.1"/>
    <property type="molecule type" value="Genomic_DNA"/>
</dbReference>
<dbReference type="OrthoDB" id="1884872at2759"/>
<reference evidence="3" key="1">
    <citation type="submission" date="2020-03" db="EMBL/GenBank/DDBJ databases">
        <title>Castanea mollissima Vanexum genome sequencing.</title>
        <authorList>
            <person name="Staton M."/>
        </authorList>
    </citation>
    <scope>NUCLEOTIDE SEQUENCE</scope>
    <source>
        <tissue evidence="3">Leaf</tissue>
    </source>
</reference>
<evidence type="ECO:0000259" key="2">
    <source>
        <dbReference type="PROSITE" id="PS51321"/>
    </source>
</evidence>
<accession>A0A8J4RWQ7</accession>
<dbReference type="InterPro" id="IPR036575">
    <property type="entry name" value="TFIIS_cen_dom_sf"/>
</dbReference>
<feature type="compositionally biased region" description="Low complexity" evidence="1">
    <location>
        <begin position="183"/>
        <end position="192"/>
    </location>
</feature>
<dbReference type="Pfam" id="PF07744">
    <property type="entry name" value="SPOC"/>
    <property type="match status" value="1"/>
</dbReference>
<feature type="compositionally biased region" description="Basic and acidic residues" evidence="1">
    <location>
        <begin position="708"/>
        <end position="725"/>
    </location>
</feature>